<keyword evidence="2" id="KW-1003">Cell membrane</keyword>
<name>A0A255H4D7_9ACTN</name>
<keyword evidence="9" id="KW-1185">Reference proteome</keyword>
<comment type="subcellular location">
    <subcellularLocation>
        <location evidence="1">Cell inner membrane</location>
    </subcellularLocation>
</comment>
<feature type="compositionally biased region" description="Basic residues" evidence="7">
    <location>
        <begin position="13"/>
        <end position="28"/>
    </location>
</feature>
<keyword evidence="5" id="KW-0472">Membrane</keyword>
<accession>A0A255H4D7</accession>
<dbReference type="GO" id="GO:0009247">
    <property type="term" value="P:glycolipid biosynthetic process"/>
    <property type="evidence" value="ECO:0007669"/>
    <property type="project" value="UniProtKB-ARBA"/>
</dbReference>
<dbReference type="EMBL" id="NMVQ01000012">
    <property type="protein sequence ID" value="OYO21943.1"/>
    <property type="molecule type" value="Genomic_DNA"/>
</dbReference>
<dbReference type="PANTHER" id="PTHR30606">
    <property type="entry name" value="LIPID A BIOSYNTHESIS LAUROYL ACYLTRANSFERASE"/>
    <property type="match status" value="1"/>
</dbReference>
<dbReference type="AlphaFoldDB" id="A0A255H4D7"/>
<evidence type="ECO:0000256" key="5">
    <source>
        <dbReference type="ARBA" id="ARBA00023136"/>
    </source>
</evidence>
<feature type="compositionally biased region" description="Basic and acidic residues" evidence="7">
    <location>
        <begin position="54"/>
        <end position="70"/>
    </location>
</feature>
<keyword evidence="6 8" id="KW-0012">Acyltransferase</keyword>
<protein>
    <submittedName>
        <fullName evidence="8">Phosphatidylinositol mannoside acyltransferase</fullName>
    </submittedName>
</protein>
<dbReference type="PANTHER" id="PTHR30606:SF10">
    <property type="entry name" value="PHOSPHATIDYLINOSITOL MANNOSIDE ACYLTRANSFERASE"/>
    <property type="match status" value="1"/>
</dbReference>
<gene>
    <name evidence="8" type="ORF">CGZ93_08365</name>
</gene>
<dbReference type="CDD" id="cd07984">
    <property type="entry name" value="LPLAT_LABLAT-like"/>
    <property type="match status" value="1"/>
</dbReference>
<evidence type="ECO:0000256" key="2">
    <source>
        <dbReference type="ARBA" id="ARBA00022475"/>
    </source>
</evidence>
<dbReference type="GO" id="GO:0005886">
    <property type="term" value="C:plasma membrane"/>
    <property type="evidence" value="ECO:0007669"/>
    <property type="project" value="UniProtKB-SubCell"/>
</dbReference>
<dbReference type="Pfam" id="PF03279">
    <property type="entry name" value="Lip_A_acyltrans"/>
    <property type="match status" value="1"/>
</dbReference>
<proteinExistence type="predicted"/>
<dbReference type="InterPro" id="IPR004960">
    <property type="entry name" value="LipA_acyltrans"/>
</dbReference>
<comment type="caution">
    <text evidence="8">The sequence shown here is derived from an EMBL/GenBank/DDBJ whole genome shotgun (WGS) entry which is preliminary data.</text>
</comment>
<dbReference type="OrthoDB" id="9803456at2"/>
<evidence type="ECO:0000313" key="9">
    <source>
        <dbReference type="Proteomes" id="UP000216311"/>
    </source>
</evidence>
<reference evidence="8 9" key="1">
    <citation type="submission" date="2017-07" db="EMBL/GenBank/DDBJ databases">
        <title>Draft whole genome sequences of clinical Proprionibacteriaceae strains.</title>
        <authorList>
            <person name="Bernier A.-M."/>
            <person name="Bernard K."/>
            <person name="Domingo M.-C."/>
        </authorList>
    </citation>
    <scope>NUCLEOTIDE SEQUENCE [LARGE SCALE GENOMIC DNA]</scope>
    <source>
        <strain evidence="8 9">NML 130396</strain>
    </source>
</reference>
<evidence type="ECO:0000256" key="1">
    <source>
        <dbReference type="ARBA" id="ARBA00004533"/>
    </source>
</evidence>
<dbReference type="Proteomes" id="UP000216311">
    <property type="component" value="Unassembled WGS sequence"/>
</dbReference>
<evidence type="ECO:0000256" key="4">
    <source>
        <dbReference type="ARBA" id="ARBA00022679"/>
    </source>
</evidence>
<dbReference type="NCBIfam" id="NF005919">
    <property type="entry name" value="PRK07920.1"/>
    <property type="match status" value="1"/>
</dbReference>
<evidence type="ECO:0000256" key="7">
    <source>
        <dbReference type="SAM" id="MobiDB-lite"/>
    </source>
</evidence>
<organism evidence="8 9">
    <name type="scientific">Enemella dayhoffiae</name>
    <dbReference type="NCBI Taxonomy" id="2016507"/>
    <lineage>
        <taxon>Bacteria</taxon>
        <taxon>Bacillati</taxon>
        <taxon>Actinomycetota</taxon>
        <taxon>Actinomycetes</taxon>
        <taxon>Propionibacteriales</taxon>
        <taxon>Propionibacteriaceae</taxon>
        <taxon>Enemella</taxon>
    </lineage>
</organism>
<evidence type="ECO:0000313" key="8">
    <source>
        <dbReference type="EMBL" id="OYO21943.1"/>
    </source>
</evidence>
<keyword evidence="4 8" id="KW-0808">Transferase</keyword>
<evidence type="ECO:0000256" key="6">
    <source>
        <dbReference type="ARBA" id="ARBA00023315"/>
    </source>
</evidence>
<keyword evidence="3" id="KW-0997">Cell inner membrane</keyword>
<sequence>MGAGDQLCEGARRGRRLPRRRRTAHPRRPGGAGPAGRAGRRARRTVRTAGHGDPAGDRRTGHGRAPDRRGTPPAQRQRTGLALAPGAGVTAPTWWPGLRDWANRQLFRAGERVAPHLAPGLVRRSGAVAGRVMTRLDGTHLRTYRDNLRQLLGREPDEQLLQAGIASWVRNYVEVLALGRWSAGEINQRVHIPREELLHTEFAEHGAVIALPHSGNWDLAGAWACLNGMPVTTVAEHLGEAEFAAYTRIRGHLGMQVLAHDDPTALRQLVRAAGTGRLVCLLSERVFDGAGVTVTLGGRAIRMPAGPAMVARTSGAALIAGVCHYTERGMVIDLSDPVPHRPGRDGLVAMTQDVANWFTARLREHPEDWHMMQSLRDADD</sequence>
<dbReference type="GO" id="GO:0016746">
    <property type="term" value="F:acyltransferase activity"/>
    <property type="evidence" value="ECO:0007669"/>
    <property type="project" value="UniProtKB-KW"/>
</dbReference>
<feature type="region of interest" description="Disordered" evidence="7">
    <location>
        <begin position="1"/>
        <end position="88"/>
    </location>
</feature>
<evidence type="ECO:0000256" key="3">
    <source>
        <dbReference type="ARBA" id="ARBA00022519"/>
    </source>
</evidence>